<evidence type="ECO:0000256" key="14">
    <source>
        <dbReference type="ARBA" id="ARBA00023288"/>
    </source>
</evidence>
<dbReference type="InterPro" id="IPR054765">
    <property type="entry name" value="SLBB_dom"/>
</dbReference>
<evidence type="ECO:0000259" key="15">
    <source>
        <dbReference type="Pfam" id="PF02563"/>
    </source>
</evidence>
<keyword evidence="10" id="KW-0626">Porin</keyword>
<organism evidence="18 19">
    <name type="scientific">Alloalcanivorax venustensis ISO4</name>
    <dbReference type="NCBI Taxonomy" id="1177184"/>
    <lineage>
        <taxon>Bacteria</taxon>
        <taxon>Pseudomonadati</taxon>
        <taxon>Pseudomonadota</taxon>
        <taxon>Gammaproteobacteria</taxon>
        <taxon>Oceanospirillales</taxon>
        <taxon>Alcanivoracaceae</taxon>
        <taxon>Alloalcanivorax</taxon>
    </lineage>
</organism>
<dbReference type="Pfam" id="PF02563">
    <property type="entry name" value="Poly_export"/>
    <property type="match status" value="1"/>
</dbReference>
<dbReference type="InterPro" id="IPR003715">
    <property type="entry name" value="Poly_export_N"/>
</dbReference>
<feature type="domain" description="Outer-membrane lipoprotein Wza C-terminal" evidence="16">
    <location>
        <begin position="338"/>
        <end position="365"/>
    </location>
</feature>
<dbReference type="RefSeq" id="WP_194855637.1">
    <property type="nucleotide sequence ID" value="NZ_ARXR01000008.1"/>
</dbReference>
<dbReference type="InterPro" id="IPR040716">
    <property type="entry name" value="Wza_C"/>
</dbReference>
<dbReference type="Gene3D" id="3.30.1950.10">
    <property type="entry name" value="wza like domain"/>
    <property type="match status" value="1"/>
</dbReference>
<comment type="similarity">
    <text evidence="2">Belongs to the BexD/CtrA/VexA family.</text>
</comment>
<evidence type="ECO:0000313" key="19">
    <source>
        <dbReference type="Proteomes" id="UP000644441"/>
    </source>
</evidence>
<evidence type="ECO:0000256" key="13">
    <source>
        <dbReference type="ARBA" id="ARBA00023237"/>
    </source>
</evidence>
<evidence type="ECO:0000256" key="1">
    <source>
        <dbReference type="ARBA" id="ARBA00004571"/>
    </source>
</evidence>
<evidence type="ECO:0000259" key="16">
    <source>
        <dbReference type="Pfam" id="PF18412"/>
    </source>
</evidence>
<evidence type="ECO:0000256" key="7">
    <source>
        <dbReference type="ARBA" id="ARBA00022729"/>
    </source>
</evidence>
<keyword evidence="6" id="KW-0812">Transmembrane</keyword>
<evidence type="ECO:0000256" key="10">
    <source>
        <dbReference type="ARBA" id="ARBA00023114"/>
    </source>
</evidence>
<comment type="caution">
    <text evidence="18">The sequence shown here is derived from an EMBL/GenBank/DDBJ whole genome shotgun (WGS) entry which is preliminary data.</text>
</comment>
<feature type="domain" description="SLBB" evidence="17">
    <location>
        <begin position="250"/>
        <end position="335"/>
    </location>
</feature>
<keyword evidence="4" id="KW-1134">Transmembrane beta strand</keyword>
<dbReference type="EMBL" id="ARXR01000008">
    <property type="protein sequence ID" value="MBF5052748.1"/>
    <property type="molecule type" value="Genomic_DNA"/>
</dbReference>
<evidence type="ECO:0000256" key="11">
    <source>
        <dbReference type="ARBA" id="ARBA00023136"/>
    </source>
</evidence>
<evidence type="ECO:0000256" key="9">
    <source>
        <dbReference type="ARBA" id="ARBA00023065"/>
    </source>
</evidence>
<evidence type="ECO:0000256" key="6">
    <source>
        <dbReference type="ARBA" id="ARBA00022692"/>
    </source>
</evidence>
<keyword evidence="11" id="KW-0472">Membrane</keyword>
<sequence length="370" mass="39728">MKTLGTCGLLLAVAGCTIVPGSDRDAEPGWFAEDEQPDAADLPDVIKTHTITTAILDQKQAPAPELPDALADSPENYDYEVGVGDVLQITVWDHPELTIPAGSQRSAQESGNLVHSDGSIFYPYVGKVHVEGMKVTEIREMITKRLDEYIESPQVDVAVAGFRSKKIYVTGAVGSPGTYPITNLPMRLVDAVSAAGGISDNANWSQVILTRGGKEFRLSLRDIYQNGNAAQNVLLRPGDVVNVSRAEDNKIFVLGEVSRPQSVPMGRNGMSLAEALSDTGGLDEREADASGIFVFRKAQPGQEHGIDVYQLNAKDAAALVLADSFQLQPRDIVYVTAAPLARWNRVLSLLVPSVTALYLGGRAEDQLGSD</sequence>
<dbReference type="Proteomes" id="UP000644441">
    <property type="component" value="Unassembled WGS sequence"/>
</dbReference>
<keyword evidence="5" id="KW-0762">Sugar transport</keyword>
<dbReference type="Gene3D" id="1.20.5.70">
    <property type="match status" value="1"/>
</dbReference>
<gene>
    <name evidence="18" type="ORF">ISO4_01350</name>
</gene>
<evidence type="ECO:0000256" key="8">
    <source>
        <dbReference type="ARBA" id="ARBA00023047"/>
    </source>
</evidence>
<keyword evidence="9" id="KW-0406">Ion transport</keyword>
<accession>A0ABS0AF96</accession>
<evidence type="ECO:0000256" key="5">
    <source>
        <dbReference type="ARBA" id="ARBA00022597"/>
    </source>
</evidence>
<dbReference type="PROSITE" id="PS51257">
    <property type="entry name" value="PROKAR_LIPOPROTEIN"/>
    <property type="match status" value="1"/>
</dbReference>
<evidence type="ECO:0000259" key="17">
    <source>
        <dbReference type="Pfam" id="PF22461"/>
    </source>
</evidence>
<name>A0ABS0AF96_9GAMM</name>
<keyword evidence="12" id="KW-0564">Palmitate</keyword>
<dbReference type="InterPro" id="IPR049712">
    <property type="entry name" value="Poly_export"/>
</dbReference>
<dbReference type="Pfam" id="PF22461">
    <property type="entry name" value="SLBB_2"/>
    <property type="match status" value="2"/>
</dbReference>
<evidence type="ECO:0000256" key="12">
    <source>
        <dbReference type="ARBA" id="ARBA00023139"/>
    </source>
</evidence>
<evidence type="ECO:0000256" key="2">
    <source>
        <dbReference type="ARBA" id="ARBA00009450"/>
    </source>
</evidence>
<comment type="subcellular location">
    <subcellularLocation>
        <location evidence="1">Cell outer membrane</location>
        <topology evidence="1">Multi-pass membrane protein</topology>
    </subcellularLocation>
</comment>
<dbReference type="PANTHER" id="PTHR33619">
    <property type="entry name" value="POLYSACCHARIDE EXPORT PROTEIN GFCE-RELATED"/>
    <property type="match status" value="1"/>
</dbReference>
<keyword evidence="7" id="KW-0732">Signal</keyword>
<dbReference type="Gene3D" id="3.10.560.10">
    <property type="entry name" value="Outer membrane lipoprotein wza domain like"/>
    <property type="match status" value="2"/>
</dbReference>
<dbReference type="PANTHER" id="PTHR33619:SF3">
    <property type="entry name" value="POLYSACCHARIDE EXPORT PROTEIN GFCE-RELATED"/>
    <property type="match status" value="1"/>
</dbReference>
<evidence type="ECO:0000256" key="4">
    <source>
        <dbReference type="ARBA" id="ARBA00022452"/>
    </source>
</evidence>
<reference evidence="18 19" key="1">
    <citation type="submission" date="2012-09" db="EMBL/GenBank/DDBJ databases">
        <title>Genome Sequence of alkane-degrading Bacterium Alcanivorax venustensis ISO4.</title>
        <authorList>
            <person name="Lai Q."/>
            <person name="Shao Z."/>
        </authorList>
    </citation>
    <scope>NUCLEOTIDE SEQUENCE [LARGE SCALE GENOMIC DNA]</scope>
    <source>
        <strain evidence="18 19">ISO4</strain>
    </source>
</reference>
<keyword evidence="8" id="KW-0625">Polysaccharide transport</keyword>
<feature type="domain" description="SLBB" evidence="17">
    <location>
        <begin position="165"/>
        <end position="243"/>
    </location>
</feature>
<keyword evidence="14" id="KW-0449">Lipoprotein</keyword>
<dbReference type="Pfam" id="PF18412">
    <property type="entry name" value="Wza_C"/>
    <property type="match status" value="1"/>
</dbReference>
<proteinExistence type="inferred from homology"/>
<protein>
    <submittedName>
        <fullName evidence="18">Outer membrane polysaccharide export protein</fullName>
    </submittedName>
</protein>
<keyword evidence="13" id="KW-0998">Cell outer membrane</keyword>
<feature type="domain" description="Polysaccharide export protein N-terminal" evidence="15">
    <location>
        <begin position="74"/>
        <end position="159"/>
    </location>
</feature>
<keyword evidence="3" id="KW-0813">Transport</keyword>
<dbReference type="NCBIfam" id="NF011658">
    <property type="entry name" value="PRK15078.1"/>
    <property type="match status" value="1"/>
</dbReference>
<keyword evidence="19" id="KW-1185">Reference proteome</keyword>
<evidence type="ECO:0000313" key="18">
    <source>
        <dbReference type="EMBL" id="MBF5052748.1"/>
    </source>
</evidence>
<evidence type="ECO:0000256" key="3">
    <source>
        <dbReference type="ARBA" id="ARBA00022448"/>
    </source>
</evidence>